<feature type="compositionally biased region" description="Basic and acidic residues" evidence="1">
    <location>
        <begin position="842"/>
        <end position="854"/>
    </location>
</feature>
<sequence length="1431" mass="162982">MKIVTIHKGEIAQISKANGDPPEGYNTDNINGHISGCEKPEGVSSPLEKKFVRDRGVNLLRSNESHGEKENSCVSSNTGGSTPVGGREYVRRPQNTTGFVHIGEGNVEKETSPTRRNNPCWGRGTNGTPSTEYQRSEDAESPPCRHSNCSVRKNNFSNGGHSRLVNPPNGFLPNRGGKYTSNGQGGEDQNIYFPRSWKGGRPNCAFSTPVEDRMHPSRGGKEEEGDRKEMIPHAYEAESTVDGKNGPILPGSTSGSTRNRAIFHHREKAEEGENRPKGEQNVHRCFSKLIETKGGRVQLQSENGKRLTQVNPRSVGEWKNQLEGNHGKHLPQGDAIIAKYAPHGSGKSNVKRERLPAKSQKGEMVMGSTTCQSGGGPVCKGNEKVEEGKRRKRGKMVGSANSICIGGEKNESFGDTHTKDKKEEESSPVKSLLVFDEITNTWNILWKYGGVSIIKSYSIDAGGSASRHVALNDLQSINNLYGEVTTGVDNVTPEKTWDLMRNKIYKKFGDKYFFIGKDDDRMNGNISEKKNKTQELQYGKSDVSIESIAEFVLKMRKKLREAQNDGNRVKCEQICSMGHDTKGESGKSFNVERKSVIPFGQSSEDSSLKCEKERKFRKGRSNEGGSGQEKEGAVQIGETEETPTRQSKGKEGLTLRRPTGQVPTANAEERRELMRRRQEKKLKEELARKERKLRREEEKEKKIQMKEEKKRMREEKKKLKEQEKIKMREEKVNLRKLKKLEKWENSERLKRWKKMKKLERMEKLGRLGRRERIERQEKLERQGRLDKLVMMESLDRTEGLNPKGKSTQVDRTDRVDSVDPIIEDGRTTKGNTSASKLNSSPGKDEGNSPDRCNKLGETNSTPDLVASVLKISLQEEERKRLFLEKKQKVLKVMRKNVLVQGKVYLDGGYGDDASGGEGRDECENFGDHASPGNTGSWVVSWVLYGRTCRKRFPIEDYGFEEAKQMAEKYKRDRVNFILNNVSEYDTYVREVLSSDPEEGSRLDACTLVASQEQLHHEQLIEFCCGLLKNPVSEEHWKNKVKWIQNKKSWNIEIVKKEQNKFIREKIYYSEEKYGYIIGKCIAVYDYLNAEHKLLKNYFDVNVANLQYDSKRHAWKISRYVPNQLNKKNYYFDVGVYGWMYSRKLGLLLAIYLNTRRPLKGDEETLSRSCSFVRHLQEDSVEGSRYLFRENSVGEDHSKRVESNFHDDVIEGADLPSPSGQHNPCKEKSVRHFHANVVVEDNEVGNSFDGTCEGGSPTSSIVVNPGEEEKKGYLNAPCGSPDGASEDGHPVKMDRGSRGEVKRGRKRKKKTNAEEERTMNCGTDDEGPTNKRRHSQNEEEKMKNKTTQNGNDLKKLYETVHNRKYCQLKEMHTCGEKELLNFLSNEKDRALFLMEDIHIQGEDEHYLVNILENYYYYNLCRKMLKVRKKLSM</sequence>
<dbReference type="GeneID" id="30909715"/>
<feature type="region of interest" description="Disordered" evidence="1">
    <location>
        <begin position="341"/>
        <end position="397"/>
    </location>
</feature>
<dbReference type="KEGG" id="pcot:PCOAH_00029840"/>
<feature type="compositionally biased region" description="Basic and acidic residues" evidence="1">
    <location>
        <begin position="210"/>
        <end position="227"/>
    </location>
</feature>
<keyword evidence="3" id="KW-1185">Reference proteome</keyword>
<dbReference type="Proteomes" id="UP000092716">
    <property type="component" value="Chromosome 10"/>
</dbReference>
<accession>A0A1B1E115</accession>
<feature type="compositionally biased region" description="Basic and acidic residues" evidence="1">
    <location>
        <begin position="808"/>
        <end position="827"/>
    </location>
</feature>
<feature type="compositionally biased region" description="Polar residues" evidence="1">
    <location>
        <begin position="72"/>
        <end position="81"/>
    </location>
</feature>
<feature type="region of interest" description="Disordered" evidence="1">
    <location>
        <begin position="596"/>
        <end position="721"/>
    </location>
</feature>
<proteinExistence type="predicted"/>
<feature type="compositionally biased region" description="Basic and acidic residues" evidence="1">
    <location>
        <begin position="760"/>
        <end position="798"/>
    </location>
</feature>
<feature type="region of interest" description="Disordered" evidence="1">
    <location>
        <begin position="207"/>
        <end position="227"/>
    </location>
</feature>
<feature type="compositionally biased region" description="Basic and acidic residues" evidence="1">
    <location>
        <begin position="1285"/>
        <end position="1301"/>
    </location>
</feature>
<protein>
    <submittedName>
        <fullName evidence="2">Uncharacterized protein</fullName>
    </submittedName>
</protein>
<dbReference type="VEuPathDB" id="PlasmoDB:PCOAH_00029840"/>
<dbReference type="OrthoDB" id="387495at2759"/>
<dbReference type="RefSeq" id="XP_019915426.1">
    <property type="nucleotide sequence ID" value="XM_020059786.1"/>
</dbReference>
<reference evidence="3" key="1">
    <citation type="submission" date="2016-06" db="EMBL/GenBank/DDBJ databases">
        <title>First high quality genome sequence of Plasmodium coatneyi using continuous long reads from single molecule, real-time sequencing.</title>
        <authorList>
            <person name="Chien J.-T."/>
            <person name="Pakala S.B."/>
            <person name="Geraldo J.A."/>
            <person name="Lapp S.A."/>
            <person name="Barnwell J.W."/>
            <person name="Kissinger J.C."/>
            <person name="Galinski M.R."/>
            <person name="Humphrey J.C."/>
        </authorList>
    </citation>
    <scope>NUCLEOTIDE SEQUENCE [LARGE SCALE GENOMIC DNA]</scope>
    <source>
        <strain evidence="3">Hackeri</strain>
    </source>
</reference>
<feature type="region of interest" description="Disordered" evidence="1">
    <location>
        <begin position="61"/>
        <end position="146"/>
    </location>
</feature>
<dbReference type="Gene3D" id="1.20.5.2050">
    <property type="match status" value="1"/>
</dbReference>
<name>A0A1B1E115_9APIC</name>
<feature type="compositionally biased region" description="Basic and acidic residues" evidence="1">
    <location>
        <begin position="667"/>
        <end position="721"/>
    </location>
</feature>
<feature type="compositionally biased region" description="Polar residues" evidence="1">
    <location>
        <begin position="828"/>
        <end position="841"/>
    </location>
</feature>
<evidence type="ECO:0000313" key="3">
    <source>
        <dbReference type="Proteomes" id="UP000092716"/>
    </source>
</evidence>
<feature type="region of interest" description="Disordered" evidence="1">
    <location>
        <begin position="760"/>
        <end position="859"/>
    </location>
</feature>
<gene>
    <name evidence="2" type="ORF">PCOAH_00029840</name>
</gene>
<organism evidence="2 3">
    <name type="scientific">Plasmodium coatneyi</name>
    <dbReference type="NCBI Taxonomy" id="208452"/>
    <lineage>
        <taxon>Eukaryota</taxon>
        <taxon>Sar</taxon>
        <taxon>Alveolata</taxon>
        <taxon>Apicomplexa</taxon>
        <taxon>Aconoidasida</taxon>
        <taxon>Haemosporida</taxon>
        <taxon>Plasmodiidae</taxon>
        <taxon>Plasmodium</taxon>
    </lineage>
</organism>
<feature type="region of interest" description="Disordered" evidence="1">
    <location>
        <begin position="1269"/>
        <end position="1346"/>
    </location>
</feature>
<evidence type="ECO:0000256" key="1">
    <source>
        <dbReference type="SAM" id="MobiDB-lite"/>
    </source>
</evidence>
<evidence type="ECO:0000313" key="2">
    <source>
        <dbReference type="EMBL" id="ANQ08731.1"/>
    </source>
</evidence>
<dbReference type="EMBL" id="CP016248">
    <property type="protein sequence ID" value="ANQ08731.1"/>
    <property type="molecule type" value="Genomic_DNA"/>
</dbReference>